<name>A0A3B3CSQ7_ORYME</name>
<feature type="compositionally biased region" description="Basic and acidic residues" evidence="1">
    <location>
        <begin position="615"/>
        <end position="643"/>
    </location>
</feature>
<dbReference type="GO" id="GO:0005886">
    <property type="term" value="C:plasma membrane"/>
    <property type="evidence" value="ECO:0007669"/>
    <property type="project" value="TreeGrafter"/>
</dbReference>
<feature type="region of interest" description="Disordered" evidence="1">
    <location>
        <begin position="142"/>
        <end position="178"/>
    </location>
</feature>
<feature type="region of interest" description="Disordered" evidence="1">
    <location>
        <begin position="513"/>
        <end position="540"/>
    </location>
</feature>
<evidence type="ECO:0000313" key="4">
    <source>
        <dbReference type="Ensembl" id="ENSOMEP00000020149.1"/>
    </source>
</evidence>
<feature type="compositionally biased region" description="Polar residues" evidence="1">
    <location>
        <begin position="404"/>
        <end position="418"/>
    </location>
</feature>
<organism evidence="4 5">
    <name type="scientific">Oryzias melastigma</name>
    <name type="common">Marine medaka</name>
    <dbReference type="NCBI Taxonomy" id="30732"/>
    <lineage>
        <taxon>Eukaryota</taxon>
        <taxon>Metazoa</taxon>
        <taxon>Chordata</taxon>
        <taxon>Craniata</taxon>
        <taxon>Vertebrata</taxon>
        <taxon>Euteleostomi</taxon>
        <taxon>Actinopterygii</taxon>
        <taxon>Neopterygii</taxon>
        <taxon>Teleostei</taxon>
        <taxon>Neoteleostei</taxon>
        <taxon>Acanthomorphata</taxon>
        <taxon>Ovalentaria</taxon>
        <taxon>Atherinomorphae</taxon>
        <taxon>Beloniformes</taxon>
        <taxon>Adrianichthyidae</taxon>
        <taxon>Oryziinae</taxon>
        <taxon>Oryzias</taxon>
    </lineage>
</organism>
<feature type="region of interest" description="Disordered" evidence="1">
    <location>
        <begin position="401"/>
        <end position="423"/>
    </location>
</feature>
<dbReference type="SUPFAM" id="SSF50156">
    <property type="entry name" value="PDZ domain-like"/>
    <property type="match status" value="1"/>
</dbReference>
<evidence type="ECO:0000256" key="1">
    <source>
        <dbReference type="SAM" id="MobiDB-lite"/>
    </source>
</evidence>
<dbReference type="SMART" id="SM00228">
    <property type="entry name" value="PDZ"/>
    <property type="match status" value="1"/>
</dbReference>
<dbReference type="GO" id="GO:0005634">
    <property type="term" value="C:nucleus"/>
    <property type="evidence" value="ECO:0007669"/>
    <property type="project" value="TreeGrafter"/>
</dbReference>
<dbReference type="GO" id="GO:0008277">
    <property type="term" value="P:regulation of G protein-coupled receptor signaling pathway"/>
    <property type="evidence" value="ECO:0007669"/>
    <property type="project" value="TreeGrafter"/>
</dbReference>
<dbReference type="CDD" id="cd13162">
    <property type="entry name" value="PTB_RGS12"/>
    <property type="match status" value="1"/>
</dbReference>
<feature type="compositionally biased region" description="Polar residues" evidence="1">
    <location>
        <begin position="558"/>
        <end position="584"/>
    </location>
</feature>
<dbReference type="SMART" id="SM00462">
    <property type="entry name" value="PTB"/>
    <property type="match status" value="1"/>
</dbReference>
<dbReference type="PANTHER" id="PTHR45945">
    <property type="entry name" value="REGULATOR OF G-PROTEIN SIGNALING LOCO"/>
    <property type="match status" value="1"/>
</dbReference>
<feature type="domain" description="PDZ" evidence="3">
    <location>
        <begin position="23"/>
        <end position="100"/>
    </location>
</feature>
<evidence type="ECO:0000259" key="3">
    <source>
        <dbReference type="PROSITE" id="PS50106"/>
    </source>
</evidence>
<dbReference type="PaxDb" id="30732-ENSOMEP00000020149"/>
<dbReference type="PANTHER" id="PTHR45945:SF1">
    <property type="entry name" value="REGULATOR OF G-PROTEIN SIGNALING 12"/>
    <property type="match status" value="1"/>
</dbReference>
<dbReference type="PROSITE" id="PS50106">
    <property type="entry name" value="PDZ"/>
    <property type="match status" value="1"/>
</dbReference>
<dbReference type="InterPro" id="IPR011993">
    <property type="entry name" value="PH-like_dom_sf"/>
</dbReference>
<feature type="region of interest" description="Disordered" evidence="1">
    <location>
        <begin position="465"/>
        <end position="492"/>
    </location>
</feature>
<dbReference type="InterPro" id="IPR006020">
    <property type="entry name" value="PTB/PI_dom"/>
</dbReference>
<proteinExistence type="predicted"/>
<evidence type="ECO:0000259" key="2">
    <source>
        <dbReference type="PROSITE" id="PS01179"/>
    </source>
</evidence>
<reference evidence="4" key="1">
    <citation type="submission" date="2025-08" db="UniProtKB">
        <authorList>
            <consortium name="Ensembl"/>
        </authorList>
    </citation>
    <scope>IDENTIFICATION</scope>
</reference>
<dbReference type="InterPro" id="IPR001478">
    <property type="entry name" value="PDZ"/>
</dbReference>
<feature type="domain" description="PID" evidence="2">
    <location>
        <begin position="222"/>
        <end position="333"/>
    </location>
</feature>
<dbReference type="Proteomes" id="UP000261560">
    <property type="component" value="Unplaced"/>
</dbReference>
<dbReference type="Gene3D" id="2.30.42.10">
    <property type="match status" value="1"/>
</dbReference>
<dbReference type="GeneTree" id="ENSGT00940000164407"/>
<dbReference type="CDD" id="cd06710">
    <property type="entry name" value="PDZ_RGS12-like"/>
    <property type="match status" value="1"/>
</dbReference>
<dbReference type="AlphaFoldDB" id="A0A3B3CSQ7"/>
<dbReference type="Pfam" id="PF00595">
    <property type="entry name" value="PDZ"/>
    <property type="match status" value="1"/>
</dbReference>
<dbReference type="Ensembl" id="ENSOMET00000029578.1">
    <property type="protein sequence ID" value="ENSOMEP00000020149.1"/>
    <property type="gene ID" value="ENSOMEG00000022114.1"/>
</dbReference>
<dbReference type="STRING" id="30732.ENSOMEP00000020149"/>
<dbReference type="Gene3D" id="2.30.29.30">
    <property type="entry name" value="Pleckstrin-homology domain (PH domain)/Phosphotyrosine-binding domain (PTB)"/>
    <property type="match status" value="1"/>
</dbReference>
<accession>A0A3B3CSQ7</accession>
<reference evidence="4" key="2">
    <citation type="submission" date="2025-09" db="UniProtKB">
        <authorList>
            <consortium name="Ensembl"/>
        </authorList>
    </citation>
    <scope>IDENTIFICATION</scope>
</reference>
<evidence type="ECO:0000313" key="5">
    <source>
        <dbReference type="Proteomes" id="UP000261560"/>
    </source>
</evidence>
<dbReference type="SUPFAM" id="SSF50729">
    <property type="entry name" value="PH domain-like"/>
    <property type="match status" value="1"/>
</dbReference>
<feature type="region of interest" description="Disordered" evidence="1">
    <location>
        <begin position="1"/>
        <end position="20"/>
    </location>
</feature>
<feature type="compositionally biased region" description="Pro residues" evidence="1">
    <location>
        <begin position="472"/>
        <end position="481"/>
    </location>
</feature>
<dbReference type="InterPro" id="IPR036034">
    <property type="entry name" value="PDZ_sf"/>
</dbReference>
<protein>
    <submittedName>
        <fullName evidence="4">Regulator of G protein signaling 12b</fullName>
    </submittedName>
</protein>
<feature type="region of interest" description="Disordered" evidence="1">
    <location>
        <begin position="615"/>
        <end position="668"/>
    </location>
</feature>
<dbReference type="GO" id="GO:0005096">
    <property type="term" value="F:GTPase activator activity"/>
    <property type="evidence" value="ECO:0007669"/>
    <property type="project" value="InterPro"/>
</dbReference>
<dbReference type="PROSITE" id="PS01179">
    <property type="entry name" value="PID"/>
    <property type="match status" value="1"/>
</dbReference>
<keyword evidence="5" id="KW-1185">Reference proteome</keyword>
<feature type="region of interest" description="Disordered" evidence="1">
    <location>
        <begin position="439"/>
        <end position="458"/>
    </location>
</feature>
<dbReference type="InterPro" id="IPR046995">
    <property type="entry name" value="RGS10/12/14-like"/>
</dbReference>
<feature type="region of interest" description="Disordered" evidence="1">
    <location>
        <begin position="558"/>
        <end position="588"/>
    </location>
</feature>
<sequence length="756" mass="83181">LPRRSPSGRRPVSPGTRHGGVHTVEVARGKTGYGFTLTGQSPCVLSCILKGSPADYMGLRSGDYILSVNDINVSKASHEDVVKLIGRCSGVLKLVISEGDCNPRTARCKPPLDSKQLGINRAEKVVAELQSGGIFNMIFENSSHSSSSSDKDRAGASCKSHTRRPSDPEFPPYRSGCQSNPNLLSEGEMAQVLNDDSVFLESDIRAFGLDPSEDIVNVGMMAGYLGSIELASTGANLESDSLQAIRGSMRRLRAEQKIHSLVLMKVMHDSVCLCSDRGQVLATYPAEKLAFSACCPDDRRFFGLVTMQATDDNGHYSNGRDEEGGLRTSCHVFIVDPELCHHQVHVGVARRFGFECTPDPDTGGCLEFPPSSQPLLQFISVLYRDMGDNMEGVRARAFQDADNDAQQNHSTSSNSDSGIGNFLPEEKSNRVLLVDLGGPPNHGHTPGMRHWNSPPSSQLVWSPTLGTAASLSPPPPPPPPLLRNGHHRHDPHLADLPHPLPLAHPEVAGRPLRGVHSHHYSSGKLGGATGGGDRRGAGLDPQRWLPVHVLRDWRQQHSNLPGLSSDQESYAESTDGWSSANCSTLPPPMNKIPADRYRAPLRLVAQKEEWAKKLFGGGDRERSRARRGDREKKRSSKDGEKKAGRLRGLTMGFPPLQQRSSTRRSFGRSKRLSMARSLDDLEDRWWWFKNAGIRAGFRYCSSFSGLKRIYPIPDFYKAWDYSSYKLVDKSSLIQKDPLMLPQFIHRSPESDVVKLL</sequence>
<dbReference type="GO" id="GO:0005737">
    <property type="term" value="C:cytoplasm"/>
    <property type="evidence" value="ECO:0007669"/>
    <property type="project" value="TreeGrafter"/>
</dbReference>